<dbReference type="SUPFAM" id="SSF159709">
    <property type="entry name" value="PhnH-like"/>
    <property type="match status" value="2"/>
</dbReference>
<keyword evidence="3" id="KW-1185">Reference proteome</keyword>
<dbReference type="InterPro" id="IPR008772">
    <property type="entry name" value="Phosphonate_metab_PhnH"/>
</dbReference>
<evidence type="ECO:0000256" key="1">
    <source>
        <dbReference type="SAM" id="MobiDB-lite"/>
    </source>
</evidence>
<dbReference type="NCBIfam" id="TIGR03292">
    <property type="entry name" value="PhnH_redo"/>
    <property type="match status" value="1"/>
</dbReference>
<feature type="region of interest" description="Disordered" evidence="1">
    <location>
        <begin position="136"/>
        <end position="172"/>
    </location>
</feature>
<reference evidence="2 3" key="1">
    <citation type="submission" date="2018-04" db="EMBL/GenBank/DDBJ databases">
        <title>Genomic Encyclopedia of Archaeal and Bacterial Type Strains, Phase II (KMG-II): from individual species to whole genera.</title>
        <authorList>
            <person name="Goeker M."/>
        </authorList>
    </citation>
    <scope>NUCLEOTIDE SEQUENCE [LARGE SCALE GENOMIC DNA]</scope>
    <source>
        <strain evidence="2 3">DSM 25521</strain>
    </source>
</reference>
<name>A0A2T4Z2S7_9HYPH</name>
<protein>
    <submittedName>
        <fullName evidence="2">Alpha-D-ribose 1-methylphosphonate 5-triphosphate synthase subunit PhnH</fullName>
    </submittedName>
</protein>
<dbReference type="OrthoDB" id="9814509at2"/>
<accession>A0A2T4Z2S7</accession>
<comment type="caution">
    <text evidence="2">The sequence shown here is derived from an EMBL/GenBank/DDBJ whole genome shotgun (WGS) entry which is preliminary data.</text>
</comment>
<evidence type="ECO:0000313" key="3">
    <source>
        <dbReference type="Proteomes" id="UP000241808"/>
    </source>
</evidence>
<dbReference type="Pfam" id="PF05845">
    <property type="entry name" value="PhnH"/>
    <property type="match status" value="2"/>
</dbReference>
<dbReference type="RefSeq" id="WP_108177929.1">
    <property type="nucleotide sequence ID" value="NZ_PZZL01000005.1"/>
</dbReference>
<sequence length="244" mass="24536">MAVALAFADPVRDAQGTFRAVMNAMARPGSVQPIAGLAGAPAPLSPTAAAIAVALADYETPLWLDRALAAAPDVGAWLTFHTGARIIAEPARAAFALIADGAALVDLETFAQGTDIYPDRSTTLILQVASLGAALPTPLPGGERSDAQRPGEGAPTSAHPLSRPLADLSPPGRGTGVAPGLIRLDLAGPGIKGHAHLAVAGLPADIAPRLAANHALFPRGVDLVLAGPEGVAALPRTTRVTVEA</sequence>
<organism evidence="2 3">
    <name type="scientific">Phreatobacter oligotrophus</name>
    <dbReference type="NCBI Taxonomy" id="1122261"/>
    <lineage>
        <taxon>Bacteria</taxon>
        <taxon>Pseudomonadati</taxon>
        <taxon>Pseudomonadota</taxon>
        <taxon>Alphaproteobacteria</taxon>
        <taxon>Hyphomicrobiales</taxon>
        <taxon>Phreatobacteraceae</taxon>
        <taxon>Phreatobacter</taxon>
    </lineage>
</organism>
<proteinExistence type="predicted"/>
<dbReference type="GO" id="GO:0019634">
    <property type="term" value="P:organic phosphonate metabolic process"/>
    <property type="evidence" value="ECO:0007669"/>
    <property type="project" value="InterPro"/>
</dbReference>
<dbReference type="Gene3D" id="3.40.50.11310">
    <property type="entry name" value="Bacterial phosphonate metabolism protein PhnH"/>
    <property type="match status" value="1"/>
</dbReference>
<evidence type="ECO:0000313" key="2">
    <source>
        <dbReference type="EMBL" id="PTM55086.1"/>
    </source>
</evidence>
<dbReference type="EMBL" id="PZZL01000005">
    <property type="protein sequence ID" value="PTM55086.1"/>
    <property type="molecule type" value="Genomic_DNA"/>
</dbReference>
<dbReference type="AlphaFoldDB" id="A0A2T4Z2S7"/>
<dbReference type="Proteomes" id="UP000241808">
    <property type="component" value="Unassembled WGS sequence"/>
</dbReference>
<gene>
    <name evidence="2" type="ORF">C8P69_105238</name>
</gene>
<dbReference type="PIRSF" id="PIRSF020680">
    <property type="entry name" value="PhnH"/>
    <property type="match status" value="1"/>
</dbReference>
<dbReference type="InterPro" id="IPR038058">
    <property type="entry name" value="PhnH-like_sp"/>
</dbReference>